<reference evidence="3 4" key="1">
    <citation type="submission" date="2018-02" db="EMBL/GenBank/DDBJ databases">
        <title>8 Nocardia nova and 1 Nocardia cyriacigeorgica strain used for evolution to TMP-SMX.</title>
        <authorList>
            <person name="Mehta H."/>
            <person name="Weng J."/>
            <person name="Shamoo Y."/>
        </authorList>
    </citation>
    <scope>NUCLEOTIDE SEQUENCE [LARGE SCALE GENOMIC DNA]</scope>
    <source>
        <strain evidence="3 4">MDA3139</strain>
    </source>
</reference>
<evidence type="ECO:0000256" key="1">
    <source>
        <dbReference type="ARBA" id="ARBA00006525"/>
    </source>
</evidence>
<evidence type="ECO:0000313" key="3">
    <source>
        <dbReference type="EMBL" id="PPJ36383.1"/>
    </source>
</evidence>
<dbReference type="EMBL" id="PSZC01000014">
    <property type="protein sequence ID" value="PPJ36383.1"/>
    <property type="molecule type" value="Genomic_DNA"/>
</dbReference>
<organism evidence="3 4">
    <name type="scientific">Nocardia nova</name>
    <dbReference type="NCBI Taxonomy" id="37330"/>
    <lineage>
        <taxon>Bacteria</taxon>
        <taxon>Bacillati</taxon>
        <taxon>Actinomycetota</taxon>
        <taxon>Actinomycetes</taxon>
        <taxon>Mycobacteriales</taxon>
        <taxon>Nocardiaceae</taxon>
        <taxon>Nocardia</taxon>
    </lineage>
</organism>
<dbReference type="AlphaFoldDB" id="A0A2S6AMG3"/>
<dbReference type="InterPro" id="IPR057666">
    <property type="entry name" value="DrpA_SLOG"/>
</dbReference>
<accession>A0A2S6AMG3</accession>
<name>A0A2S6AMG3_9NOCA</name>
<sequence>MMRLTPTHVEWSALTQRISDRGSAWLLWEDEHPGHLFGAHDDSAVLKQSVMEVEIWQRDAPFRLHTFRDDTYPSQLRSVRQVPPVVFTHGHMVDDEPGVCVVGSRVASEEGVHFTRAVARGLVANGMSVIAGLARGIDTAAHQAALDVGGRTIAVLGNGFDHVYPRENAGLQAEIASRGMLLTHFLPEYGPTRWSFPARNITMSAYALATIIAEAGEKSGTRIQAREAIAHGRPVILSSRVVQATTWGRAMQNQPGVHVVDSPQEAVEHAIRLNNDRATLTRLLDHR</sequence>
<dbReference type="Pfam" id="PF02481">
    <property type="entry name" value="DNA_processg_A"/>
    <property type="match status" value="1"/>
</dbReference>
<comment type="caution">
    <text evidence="3">The sequence shown here is derived from an EMBL/GenBank/DDBJ whole genome shotgun (WGS) entry which is preliminary data.</text>
</comment>
<evidence type="ECO:0000313" key="4">
    <source>
        <dbReference type="Proteomes" id="UP000239874"/>
    </source>
</evidence>
<gene>
    <name evidence="3" type="ORF">C5E45_20235</name>
</gene>
<protein>
    <submittedName>
        <fullName evidence="3">DNA processing protein DprA</fullName>
    </submittedName>
</protein>
<evidence type="ECO:0000259" key="2">
    <source>
        <dbReference type="Pfam" id="PF02481"/>
    </source>
</evidence>
<dbReference type="SUPFAM" id="SSF102405">
    <property type="entry name" value="MCP/YpsA-like"/>
    <property type="match status" value="1"/>
</dbReference>
<dbReference type="InterPro" id="IPR003488">
    <property type="entry name" value="DprA"/>
</dbReference>
<dbReference type="Gene3D" id="3.40.50.450">
    <property type="match status" value="1"/>
</dbReference>
<dbReference type="PANTHER" id="PTHR43022:SF1">
    <property type="entry name" value="PROTEIN SMF"/>
    <property type="match status" value="1"/>
</dbReference>
<proteinExistence type="inferred from homology"/>
<dbReference type="Proteomes" id="UP000239874">
    <property type="component" value="Unassembled WGS sequence"/>
</dbReference>
<dbReference type="PANTHER" id="PTHR43022">
    <property type="entry name" value="PROTEIN SMF"/>
    <property type="match status" value="1"/>
</dbReference>
<dbReference type="RefSeq" id="WP_104380178.1">
    <property type="nucleotide sequence ID" value="NZ_PSZC01000014.1"/>
</dbReference>
<feature type="domain" description="Smf/DprA SLOG" evidence="2">
    <location>
        <begin position="64"/>
        <end position="267"/>
    </location>
</feature>
<dbReference type="GO" id="GO:0009294">
    <property type="term" value="P:DNA-mediated transformation"/>
    <property type="evidence" value="ECO:0007669"/>
    <property type="project" value="InterPro"/>
</dbReference>
<comment type="similarity">
    <text evidence="1">Belongs to the DprA/Smf family.</text>
</comment>